<proteinExistence type="predicted"/>
<dbReference type="OrthoDB" id="9808584at2"/>
<dbReference type="Proteomes" id="UP000198304">
    <property type="component" value="Unassembled WGS sequence"/>
</dbReference>
<evidence type="ECO:0000313" key="3">
    <source>
        <dbReference type="Proteomes" id="UP000198304"/>
    </source>
</evidence>
<keyword evidence="3" id="KW-1185">Reference proteome</keyword>
<evidence type="ECO:0000313" key="2">
    <source>
        <dbReference type="EMBL" id="SNS96983.1"/>
    </source>
</evidence>
<dbReference type="Pfam" id="PF22746">
    <property type="entry name" value="SHOCT-like_DUF2089-C"/>
    <property type="match status" value="1"/>
</dbReference>
<dbReference type="EMBL" id="FZOJ01000030">
    <property type="protein sequence ID" value="SNS96983.1"/>
    <property type="molecule type" value="Genomic_DNA"/>
</dbReference>
<sequence length="146" mass="16353">MQNEKLKILEMIQEGKISSSEGLELLNALQEAEKKERSLLMDKTNGNSKDRFLRVRVSGDGTGVKKVDVNIPLSLLRIASKFVNMGMGMIPKEAREEMEKKGIDISQIDFDELVQLIDQGLSDGKLVDVDVNDSEQGRIQVEVYVD</sequence>
<protein>
    <recommendedName>
        <fullName evidence="1">YvlB/LiaX N-terminal domain-containing protein</fullName>
    </recommendedName>
</protein>
<gene>
    <name evidence="2" type="ORF">SAMN05446037_103049</name>
</gene>
<dbReference type="RefSeq" id="WP_089284741.1">
    <property type="nucleotide sequence ID" value="NZ_FZOJ01000030.1"/>
</dbReference>
<organism evidence="2 3">
    <name type="scientific">Anaerovirgula multivorans</name>
    <dbReference type="NCBI Taxonomy" id="312168"/>
    <lineage>
        <taxon>Bacteria</taxon>
        <taxon>Bacillati</taxon>
        <taxon>Bacillota</taxon>
        <taxon>Clostridia</taxon>
        <taxon>Peptostreptococcales</taxon>
        <taxon>Natronincolaceae</taxon>
        <taxon>Anaerovirgula</taxon>
    </lineage>
</organism>
<name>A0A239IVD1_9FIRM</name>
<reference evidence="2 3" key="1">
    <citation type="submission" date="2017-06" db="EMBL/GenBank/DDBJ databases">
        <authorList>
            <person name="Kim H.J."/>
            <person name="Triplett B.A."/>
        </authorList>
    </citation>
    <scope>NUCLEOTIDE SEQUENCE [LARGE SCALE GENOMIC DNA]</scope>
    <source>
        <strain evidence="2 3">SCA</strain>
    </source>
</reference>
<evidence type="ECO:0000259" key="1">
    <source>
        <dbReference type="Pfam" id="PF22746"/>
    </source>
</evidence>
<feature type="domain" description="YvlB/LiaX N-terminal" evidence="1">
    <location>
        <begin position="3"/>
        <end position="33"/>
    </location>
</feature>
<dbReference type="AlphaFoldDB" id="A0A239IVD1"/>
<accession>A0A239IVD1</accession>
<dbReference type="InterPro" id="IPR053959">
    <property type="entry name" value="YvlB/LiaX_N"/>
</dbReference>